<dbReference type="AlphaFoldDB" id="A0A8H6G061"/>
<proteinExistence type="predicted"/>
<dbReference type="EMBL" id="JACCJC010000011">
    <property type="protein sequence ID" value="KAF6238027.1"/>
    <property type="molecule type" value="Genomic_DNA"/>
</dbReference>
<protein>
    <submittedName>
        <fullName evidence="1">Uncharacterized protein</fullName>
    </submittedName>
</protein>
<gene>
    <name evidence="1" type="ORF">HO173_003661</name>
</gene>
<reference evidence="1 2" key="1">
    <citation type="journal article" date="2020" name="Genomics">
        <title>Complete, high-quality genomes from long-read metagenomic sequencing of two wolf lichen thalli reveals enigmatic genome architecture.</title>
        <authorList>
            <person name="McKenzie S.K."/>
            <person name="Walston R.F."/>
            <person name="Allen J.L."/>
        </authorList>
    </citation>
    <scope>NUCLEOTIDE SEQUENCE [LARGE SCALE GENOMIC DNA]</scope>
    <source>
        <strain evidence="1">WasteWater2</strain>
    </source>
</reference>
<accession>A0A8H6G061</accession>
<evidence type="ECO:0000313" key="2">
    <source>
        <dbReference type="Proteomes" id="UP000578531"/>
    </source>
</evidence>
<evidence type="ECO:0000313" key="1">
    <source>
        <dbReference type="EMBL" id="KAF6238027.1"/>
    </source>
</evidence>
<sequence>MSSFSRDALSIVEDILPDEFGGGDHSTLVADRPEGIITAANGQTKLYAVSQSGSQKKVNMMSPALRRELKRLAQSGEGSTIVVDGVKYRFISHSGDSGTTTPVSNLS</sequence>
<comment type="caution">
    <text evidence="1">The sequence shown here is derived from an EMBL/GenBank/DDBJ whole genome shotgun (WGS) entry which is preliminary data.</text>
</comment>
<name>A0A8H6G061_9LECA</name>
<dbReference type="Proteomes" id="UP000578531">
    <property type="component" value="Unassembled WGS sequence"/>
</dbReference>
<organism evidence="1 2">
    <name type="scientific">Letharia columbiana</name>
    <dbReference type="NCBI Taxonomy" id="112416"/>
    <lineage>
        <taxon>Eukaryota</taxon>
        <taxon>Fungi</taxon>
        <taxon>Dikarya</taxon>
        <taxon>Ascomycota</taxon>
        <taxon>Pezizomycotina</taxon>
        <taxon>Lecanoromycetes</taxon>
        <taxon>OSLEUM clade</taxon>
        <taxon>Lecanoromycetidae</taxon>
        <taxon>Lecanorales</taxon>
        <taxon>Lecanorineae</taxon>
        <taxon>Parmeliaceae</taxon>
        <taxon>Letharia</taxon>
    </lineage>
</organism>
<dbReference type="GeneID" id="59285327"/>
<keyword evidence="2" id="KW-1185">Reference proteome</keyword>
<dbReference type="RefSeq" id="XP_037167341.1">
    <property type="nucleotide sequence ID" value="XM_037305586.1"/>
</dbReference>